<reference evidence="6 7" key="1">
    <citation type="submission" date="2022-10" db="EMBL/GenBank/DDBJ databases">
        <title>The complete genomes of actinobacterial strains from the NBC collection.</title>
        <authorList>
            <person name="Joergensen T.S."/>
            <person name="Alvarez Arevalo M."/>
            <person name="Sterndorff E.B."/>
            <person name="Faurdal D."/>
            <person name="Vuksanovic O."/>
            <person name="Mourched A.-S."/>
            <person name="Charusanti P."/>
            <person name="Shaw S."/>
            <person name="Blin K."/>
            <person name="Weber T."/>
        </authorList>
    </citation>
    <scope>NUCLEOTIDE SEQUENCE [LARGE SCALE GENOMIC DNA]</scope>
    <source>
        <strain evidence="6 7">NBC_00319</strain>
    </source>
</reference>
<evidence type="ECO:0000256" key="2">
    <source>
        <dbReference type="ARBA" id="ARBA00022630"/>
    </source>
</evidence>
<dbReference type="Gene3D" id="3.50.50.60">
    <property type="entry name" value="FAD/NAD(P)-binding domain"/>
    <property type="match status" value="1"/>
</dbReference>
<dbReference type="GO" id="GO:0071949">
    <property type="term" value="F:FAD binding"/>
    <property type="evidence" value="ECO:0007669"/>
    <property type="project" value="InterPro"/>
</dbReference>
<evidence type="ECO:0000313" key="7">
    <source>
        <dbReference type="Proteomes" id="UP001432128"/>
    </source>
</evidence>
<dbReference type="PANTHER" id="PTHR43004">
    <property type="entry name" value="TRK SYSTEM POTASSIUM UPTAKE PROTEIN"/>
    <property type="match status" value="1"/>
</dbReference>
<evidence type="ECO:0000256" key="3">
    <source>
        <dbReference type="ARBA" id="ARBA00022827"/>
    </source>
</evidence>
<evidence type="ECO:0000256" key="1">
    <source>
        <dbReference type="ARBA" id="ARBA00001974"/>
    </source>
</evidence>
<keyword evidence="3" id="KW-0274">FAD</keyword>
<protein>
    <submittedName>
        <fullName evidence="6">FAD-dependent monooxygenase</fullName>
    </submittedName>
</protein>
<feature type="compositionally biased region" description="Basic and acidic residues" evidence="4">
    <location>
        <begin position="344"/>
        <end position="360"/>
    </location>
</feature>
<dbReference type="Pfam" id="PF01494">
    <property type="entry name" value="FAD_binding_3"/>
    <property type="match status" value="1"/>
</dbReference>
<feature type="region of interest" description="Disordered" evidence="4">
    <location>
        <begin position="344"/>
        <end position="367"/>
    </location>
</feature>
<sequence length="492" mass="52595">MTGTPLHTDSSETDVLIVGGGPIGLMLACLLRRADVEVTVVDRARAATRHSKATLIWPRSLELLEAADVAEDIVAVGHRIDAVTFNSRDDLLRAVDLNALADTRYAFGVSVRQSTVEDLLRRRLDALGGVVVAAECTAVVDRGADVTVVVDDGAGERELTARWVVGADGVDSLVRTAMGAEYEGYDVPAQFILADSRLAGDIPRNRASYFFGPDGSLAVGPIGDDLYRVAWSVSALETARPDDPSHVADVIRSRSNLAVDVELVHYSAAFKAQVRHASAFRSGRLLLAGDAAHRMTPASGQGMNTGFGDAAALGWRLAGVVHGRLDSAQLDVYASERAAAARQIEERTSAQSSHVDDWSSTRRGSVGPIPVMTTEQLAQFDVGDRVDVNYRGIAVGLGIPIALDAPTVVCWPGTRWTGDRWAGDRWAGAIDELAAKSPSGTRIIDAARMGNSRPPCVRTDHEIAAIIRPDGHLEGRYPLDEVVDRLTAAGWR</sequence>
<evidence type="ECO:0000256" key="4">
    <source>
        <dbReference type="SAM" id="MobiDB-lite"/>
    </source>
</evidence>
<dbReference type="InterPro" id="IPR050641">
    <property type="entry name" value="RIFMO-like"/>
</dbReference>
<organism evidence="6 7">
    <name type="scientific">Williamsia herbipolensis</name>
    <dbReference type="NCBI Taxonomy" id="1603258"/>
    <lineage>
        <taxon>Bacteria</taxon>
        <taxon>Bacillati</taxon>
        <taxon>Actinomycetota</taxon>
        <taxon>Actinomycetes</taxon>
        <taxon>Mycobacteriales</taxon>
        <taxon>Nocardiaceae</taxon>
        <taxon>Williamsia</taxon>
    </lineage>
</organism>
<dbReference type="InterPro" id="IPR036188">
    <property type="entry name" value="FAD/NAD-bd_sf"/>
</dbReference>
<name>A0AAU4K7B7_9NOCA</name>
<keyword evidence="6" id="KW-0503">Monooxygenase</keyword>
<dbReference type="Proteomes" id="UP001432128">
    <property type="component" value="Chromosome"/>
</dbReference>
<proteinExistence type="predicted"/>
<feature type="domain" description="FAD-binding" evidence="5">
    <location>
        <begin position="12"/>
        <end position="348"/>
    </location>
</feature>
<gene>
    <name evidence="6" type="ORF">OG579_09645</name>
</gene>
<dbReference type="GO" id="GO:0016709">
    <property type="term" value="F:oxidoreductase activity, acting on paired donors, with incorporation or reduction of molecular oxygen, NAD(P)H as one donor, and incorporation of one atom of oxygen"/>
    <property type="evidence" value="ECO:0007669"/>
    <property type="project" value="UniProtKB-ARBA"/>
</dbReference>
<dbReference type="PRINTS" id="PR00420">
    <property type="entry name" value="RNGMNOXGNASE"/>
</dbReference>
<dbReference type="Gene3D" id="3.30.70.2450">
    <property type="match status" value="1"/>
</dbReference>
<dbReference type="RefSeq" id="WP_328858948.1">
    <property type="nucleotide sequence ID" value="NZ_CP108021.1"/>
</dbReference>
<dbReference type="KEGG" id="whr:OG579_09645"/>
<dbReference type="PANTHER" id="PTHR43004:SF19">
    <property type="entry name" value="BINDING MONOOXYGENASE, PUTATIVE (JCVI)-RELATED"/>
    <property type="match status" value="1"/>
</dbReference>
<keyword evidence="2" id="KW-0285">Flavoprotein</keyword>
<evidence type="ECO:0000259" key="5">
    <source>
        <dbReference type="Pfam" id="PF01494"/>
    </source>
</evidence>
<dbReference type="InterPro" id="IPR002938">
    <property type="entry name" value="FAD-bd"/>
</dbReference>
<dbReference type="SUPFAM" id="SSF51905">
    <property type="entry name" value="FAD/NAD(P)-binding domain"/>
    <property type="match status" value="1"/>
</dbReference>
<dbReference type="AlphaFoldDB" id="A0AAU4K7B7"/>
<keyword evidence="6" id="KW-0560">Oxidoreductase</keyword>
<evidence type="ECO:0000313" key="6">
    <source>
        <dbReference type="EMBL" id="WUM22005.1"/>
    </source>
</evidence>
<accession>A0AAU4K7B7</accession>
<dbReference type="EMBL" id="CP108021">
    <property type="protein sequence ID" value="WUM22005.1"/>
    <property type="molecule type" value="Genomic_DNA"/>
</dbReference>
<keyword evidence="7" id="KW-1185">Reference proteome</keyword>
<comment type="cofactor">
    <cofactor evidence="1">
        <name>FAD</name>
        <dbReference type="ChEBI" id="CHEBI:57692"/>
    </cofactor>
</comment>